<evidence type="ECO:0000313" key="2">
    <source>
        <dbReference type="Proteomes" id="UP000830401"/>
    </source>
</evidence>
<evidence type="ECO:0008006" key="3">
    <source>
        <dbReference type="Google" id="ProtNLM"/>
    </source>
</evidence>
<sequence length="65" mass="7225">MRNVTLGYTLPKSLVSKGKIDNVRVYVSGRNLYTYSNLDDFDPEGEGVVDQPLNRAYVVGLNVGF</sequence>
<keyword evidence="2" id="KW-1185">Reference proteome</keyword>
<dbReference type="RefSeq" id="WP_245124347.1">
    <property type="nucleotide sequence ID" value="NZ_CP095061.1"/>
</dbReference>
<evidence type="ECO:0000313" key="1">
    <source>
        <dbReference type="EMBL" id="UOQ67965.1"/>
    </source>
</evidence>
<name>A0ABY4GAM3_9BACT</name>
<accession>A0ABY4GAM3</accession>
<protein>
    <recommendedName>
        <fullName evidence="3">TonB-dependent receptor</fullName>
    </recommendedName>
</protein>
<proteinExistence type="predicted"/>
<organism evidence="1 2">
    <name type="scientific">Hymenobacter volaticus</name>
    <dbReference type="NCBI Taxonomy" id="2932254"/>
    <lineage>
        <taxon>Bacteria</taxon>
        <taxon>Pseudomonadati</taxon>
        <taxon>Bacteroidota</taxon>
        <taxon>Cytophagia</taxon>
        <taxon>Cytophagales</taxon>
        <taxon>Hymenobacteraceae</taxon>
        <taxon>Hymenobacter</taxon>
    </lineage>
</organism>
<dbReference type="Proteomes" id="UP000830401">
    <property type="component" value="Chromosome"/>
</dbReference>
<gene>
    <name evidence="1" type="ORF">MUN86_08960</name>
</gene>
<dbReference type="EMBL" id="CP095061">
    <property type="protein sequence ID" value="UOQ67965.1"/>
    <property type="molecule type" value="Genomic_DNA"/>
</dbReference>
<reference evidence="1" key="1">
    <citation type="submission" date="2022-04" db="EMBL/GenBank/DDBJ databases">
        <title>Hymenobacter sp. isolated from the air.</title>
        <authorList>
            <person name="Won M."/>
            <person name="Lee C.-M."/>
            <person name="Woen H.-Y."/>
            <person name="Kwon S.-W."/>
        </authorList>
    </citation>
    <scope>NUCLEOTIDE SEQUENCE</scope>
    <source>
        <strain evidence="1">5420S-77</strain>
    </source>
</reference>